<protein>
    <submittedName>
        <fullName evidence="1">Uncharacterized protein</fullName>
    </submittedName>
</protein>
<dbReference type="Proteomes" id="UP000579945">
    <property type="component" value="Unassembled WGS sequence"/>
</dbReference>
<gene>
    <name evidence="1" type="ORF">FHR33_003246</name>
</gene>
<dbReference type="AlphaFoldDB" id="A0A7W5Y7C0"/>
<comment type="caution">
    <text evidence="1">The sequence shown here is derived from an EMBL/GenBank/DDBJ whole genome shotgun (WGS) entry which is preliminary data.</text>
</comment>
<organism evidence="1 2">
    <name type="scientific">Nonomuraea dietziae</name>
    <dbReference type="NCBI Taxonomy" id="65515"/>
    <lineage>
        <taxon>Bacteria</taxon>
        <taxon>Bacillati</taxon>
        <taxon>Actinomycetota</taxon>
        <taxon>Actinomycetes</taxon>
        <taxon>Streptosporangiales</taxon>
        <taxon>Streptosporangiaceae</taxon>
        <taxon>Nonomuraea</taxon>
    </lineage>
</organism>
<keyword evidence="2" id="KW-1185">Reference proteome</keyword>
<dbReference type="EMBL" id="JACIBV010000001">
    <property type="protein sequence ID" value="MBB3727386.1"/>
    <property type="molecule type" value="Genomic_DNA"/>
</dbReference>
<evidence type="ECO:0000313" key="2">
    <source>
        <dbReference type="Proteomes" id="UP000579945"/>
    </source>
</evidence>
<sequence>METAYLVEQHIYPLLAKHGIRTVQVARAGPRQKDGIVVLDDTTSPILCLTSAPGAYRLSDELLSVATVPQLGGKRKCTVDCTNLEDSGAESGHSGSLGAWGMCDRSY</sequence>
<reference evidence="1 2" key="1">
    <citation type="submission" date="2020-08" db="EMBL/GenBank/DDBJ databases">
        <title>Sequencing the genomes of 1000 actinobacteria strains.</title>
        <authorList>
            <person name="Klenk H.-P."/>
        </authorList>
    </citation>
    <scope>NUCLEOTIDE SEQUENCE [LARGE SCALE GENOMIC DNA]</scope>
    <source>
        <strain evidence="1 2">DSM 44320</strain>
    </source>
</reference>
<evidence type="ECO:0000313" key="1">
    <source>
        <dbReference type="EMBL" id="MBB3727386.1"/>
    </source>
</evidence>
<name>A0A7W5Y7C0_9ACTN</name>
<proteinExistence type="predicted"/>
<accession>A0A7W5Y7C0</accession>
<dbReference type="RefSeq" id="WP_183647892.1">
    <property type="nucleotide sequence ID" value="NZ_JACIBV010000001.1"/>
</dbReference>
<dbReference type="GeneID" id="95389692"/>